<organism evidence="3 4">
    <name type="scientific">Actinoplanes lutulentus</name>
    <dbReference type="NCBI Taxonomy" id="1287878"/>
    <lineage>
        <taxon>Bacteria</taxon>
        <taxon>Bacillati</taxon>
        <taxon>Actinomycetota</taxon>
        <taxon>Actinomycetes</taxon>
        <taxon>Micromonosporales</taxon>
        <taxon>Micromonosporaceae</taxon>
        <taxon>Actinoplanes</taxon>
    </lineage>
</organism>
<keyword evidence="3" id="KW-0808">Transferase</keyword>
<reference evidence="3 4" key="1">
    <citation type="submission" date="2018-06" db="EMBL/GenBank/DDBJ databases">
        <title>Genomic Encyclopedia of Type Strains, Phase III (KMG-III): the genomes of soil and plant-associated and newly described type strains.</title>
        <authorList>
            <person name="Whitman W."/>
        </authorList>
    </citation>
    <scope>NUCLEOTIDE SEQUENCE [LARGE SCALE GENOMIC DNA]</scope>
    <source>
        <strain evidence="3 4">CGMCC 4.7090</strain>
    </source>
</reference>
<evidence type="ECO:0000256" key="1">
    <source>
        <dbReference type="ARBA" id="ARBA00006739"/>
    </source>
</evidence>
<dbReference type="EMBL" id="QLMJ01000029">
    <property type="protein sequence ID" value="RAK26059.1"/>
    <property type="molecule type" value="Genomic_DNA"/>
</dbReference>
<gene>
    <name evidence="3" type="ORF">B0I29_12995</name>
</gene>
<sequence length="226" mass="24746">MVQGAPQVTVLLPARNEAANLGWVLQRMPSFVDEVVLIDGDSHDETADLAVRHRPDIRVVHQGDGLGKGSGVRAGLRAGAGDILVVMDADGSMSPDEIRALIGPLHRGYDLVKGSRFRPGGGSHDITPWRRLGNRLLLTVLNALYATRHTDLCYGFWAVRREALDRLPLTADGFEIEAEVIVRAVRAGLRIAEVPSVELARRSGRSHLRSIPDGWRVLRVLLRVPV</sequence>
<protein>
    <submittedName>
        <fullName evidence="3">Glycosyl transferase family 2</fullName>
    </submittedName>
</protein>
<comment type="caution">
    <text evidence="3">The sequence shown here is derived from an EMBL/GenBank/DDBJ whole genome shotgun (WGS) entry which is preliminary data.</text>
</comment>
<dbReference type="PANTHER" id="PTHR48090">
    <property type="entry name" value="UNDECAPRENYL-PHOSPHATE 4-DEOXY-4-FORMAMIDO-L-ARABINOSE TRANSFERASE-RELATED"/>
    <property type="match status" value="1"/>
</dbReference>
<evidence type="ECO:0000259" key="2">
    <source>
        <dbReference type="Pfam" id="PF00535"/>
    </source>
</evidence>
<keyword evidence="4" id="KW-1185">Reference proteome</keyword>
<name>A0A327YXW6_9ACTN</name>
<dbReference type="AlphaFoldDB" id="A0A327YXW6"/>
<dbReference type="CDD" id="cd04179">
    <property type="entry name" value="DPM_DPG-synthase_like"/>
    <property type="match status" value="1"/>
</dbReference>
<proteinExistence type="inferred from homology"/>
<accession>A0A327YXW6</accession>
<dbReference type="PANTHER" id="PTHR48090:SF7">
    <property type="entry name" value="RFBJ PROTEIN"/>
    <property type="match status" value="1"/>
</dbReference>
<dbReference type="Proteomes" id="UP000249341">
    <property type="component" value="Unassembled WGS sequence"/>
</dbReference>
<dbReference type="InterPro" id="IPR050256">
    <property type="entry name" value="Glycosyltransferase_2"/>
</dbReference>
<dbReference type="InterPro" id="IPR029044">
    <property type="entry name" value="Nucleotide-diphossugar_trans"/>
</dbReference>
<dbReference type="SUPFAM" id="SSF53448">
    <property type="entry name" value="Nucleotide-diphospho-sugar transferases"/>
    <property type="match status" value="1"/>
</dbReference>
<dbReference type="Pfam" id="PF00535">
    <property type="entry name" value="Glycos_transf_2"/>
    <property type="match status" value="1"/>
</dbReference>
<evidence type="ECO:0000313" key="4">
    <source>
        <dbReference type="Proteomes" id="UP000249341"/>
    </source>
</evidence>
<dbReference type="InterPro" id="IPR001173">
    <property type="entry name" value="Glyco_trans_2-like"/>
</dbReference>
<dbReference type="GO" id="GO:0016740">
    <property type="term" value="F:transferase activity"/>
    <property type="evidence" value="ECO:0007669"/>
    <property type="project" value="UniProtKB-KW"/>
</dbReference>
<comment type="similarity">
    <text evidence="1">Belongs to the glycosyltransferase 2 family.</text>
</comment>
<feature type="domain" description="Glycosyltransferase 2-like" evidence="2">
    <location>
        <begin position="9"/>
        <end position="166"/>
    </location>
</feature>
<evidence type="ECO:0000313" key="3">
    <source>
        <dbReference type="EMBL" id="RAK26059.1"/>
    </source>
</evidence>
<dbReference type="RefSeq" id="WP_245973186.1">
    <property type="nucleotide sequence ID" value="NZ_JACHWI010000002.1"/>
</dbReference>
<dbReference type="Gene3D" id="3.90.550.10">
    <property type="entry name" value="Spore Coat Polysaccharide Biosynthesis Protein SpsA, Chain A"/>
    <property type="match status" value="1"/>
</dbReference>